<keyword evidence="4" id="KW-1185">Reference proteome</keyword>
<dbReference type="PATRIC" id="fig|1637975.4.peg.283"/>
<keyword evidence="2" id="KW-0732">Signal</keyword>
<evidence type="ECO:0000313" key="3">
    <source>
        <dbReference type="EMBL" id="KQL17695.1"/>
    </source>
</evidence>
<comment type="caution">
    <text evidence="3">The sequence shown here is derived from an EMBL/GenBank/DDBJ whole genome shotgun (WGS) entry which is preliminary data.</text>
</comment>
<name>A0A0Q3VFS1_9BACI</name>
<reference evidence="3 4" key="1">
    <citation type="submission" date="2015-09" db="EMBL/GenBank/DDBJ databases">
        <title>Genome sequencing project for genomic taxonomy and phylogenomics of Bacillus-like bacteria.</title>
        <authorList>
            <person name="Liu B."/>
            <person name="Wang J."/>
            <person name="Zhu Y."/>
            <person name="Liu G."/>
            <person name="Chen Q."/>
            <person name="Chen Z."/>
            <person name="Lan J."/>
            <person name="Che J."/>
            <person name="Ge C."/>
            <person name="Shi H."/>
            <person name="Pan Z."/>
            <person name="Liu X."/>
        </authorList>
    </citation>
    <scope>NUCLEOTIDE SEQUENCE [LARGE SCALE GENOMIC DNA]</scope>
    <source>
        <strain evidence="3 4">FJAT-18043</strain>
    </source>
</reference>
<evidence type="ECO:0000256" key="1">
    <source>
        <dbReference type="SAM" id="Phobius"/>
    </source>
</evidence>
<dbReference type="Proteomes" id="UP000050996">
    <property type="component" value="Unassembled WGS sequence"/>
</dbReference>
<dbReference type="RefSeq" id="WP_056682232.1">
    <property type="nucleotide sequence ID" value="NZ_LJIX01000006.1"/>
</dbReference>
<dbReference type="EMBL" id="LJIX01000006">
    <property type="protein sequence ID" value="KQL17695.1"/>
    <property type="molecule type" value="Genomic_DNA"/>
</dbReference>
<gene>
    <name evidence="3" type="ORF">AN957_03095</name>
</gene>
<evidence type="ECO:0000313" key="4">
    <source>
        <dbReference type="Proteomes" id="UP000050996"/>
    </source>
</evidence>
<organism evidence="3 4">
    <name type="scientific">Cytobacillus solani</name>
    <dbReference type="NCBI Taxonomy" id="1637975"/>
    <lineage>
        <taxon>Bacteria</taxon>
        <taxon>Bacillati</taxon>
        <taxon>Bacillota</taxon>
        <taxon>Bacilli</taxon>
        <taxon>Bacillales</taxon>
        <taxon>Bacillaceae</taxon>
        <taxon>Cytobacillus</taxon>
    </lineage>
</organism>
<keyword evidence="1" id="KW-0812">Transmembrane</keyword>
<dbReference type="AlphaFoldDB" id="A0A0Q3VFS1"/>
<accession>A0A0Q3VFS1</accession>
<feature type="transmembrane region" description="Helical" evidence="1">
    <location>
        <begin position="162"/>
        <end position="188"/>
    </location>
</feature>
<sequence>MFKKSIVSLIAFFLLISPVSNTLANSSESQKIIDKRDFEASLDIDYKQSIDVRGEIYEIYKNEQTDGTVKYEAHSPEGDVEKFILKENVLYDEKGEVLATINEELVPAEDENDSSTSLNSNGDIGVMAYYDSETSPYPSADYSKYKDTYLGNLQLEKNIKNFTAGALAVIIGLVAPIVGAAMSAILIAEAWENDINAFAIFYKKVEWHHKSLGMLAKQFFVTMYWDPNRKSQAGPTKVYYSTFA</sequence>
<proteinExistence type="predicted"/>
<feature type="chain" id="PRO_5006208518" evidence="2">
    <location>
        <begin position="25"/>
        <end position="244"/>
    </location>
</feature>
<feature type="signal peptide" evidence="2">
    <location>
        <begin position="1"/>
        <end position="24"/>
    </location>
</feature>
<keyword evidence="1" id="KW-1133">Transmembrane helix</keyword>
<protein>
    <submittedName>
        <fullName evidence="3">Uncharacterized protein</fullName>
    </submittedName>
</protein>
<keyword evidence="1" id="KW-0472">Membrane</keyword>
<evidence type="ECO:0000256" key="2">
    <source>
        <dbReference type="SAM" id="SignalP"/>
    </source>
</evidence>